<reference evidence="1" key="1">
    <citation type="submission" date="2018-01" db="EMBL/GenBank/DDBJ databases">
        <title>An insight into the sialome of Amazonian anophelines.</title>
        <authorList>
            <person name="Ribeiro J.M."/>
            <person name="Scarpassa V."/>
            <person name="Calvo E."/>
        </authorList>
    </citation>
    <scope>NUCLEOTIDE SEQUENCE</scope>
</reference>
<accession>A0A2M4DEX5</accession>
<sequence>MGFQIYYRLTFIACVRWTQTIDRSLGQSPSSYSITGNKQIKWHGECTEHDRTGFTYCPTTDVTERNMNR</sequence>
<evidence type="ECO:0000313" key="1">
    <source>
        <dbReference type="EMBL" id="MBW76137.1"/>
    </source>
</evidence>
<dbReference type="EMBL" id="GGFL01011959">
    <property type="protein sequence ID" value="MBW76137.1"/>
    <property type="molecule type" value="Transcribed_RNA"/>
</dbReference>
<proteinExistence type="predicted"/>
<protein>
    <submittedName>
        <fullName evidence="1">Putative secreted protein</fullName>
    </submittedName>
</protein>
<organism evidence="1">
    <name type="scientific">Anopheles darlingi</name>
    <name type="common">Mosquito</name>
    <dbReference type="NCBI Taxonomy" id="43151"/>
    <lineage>
        <taxon>Eukaryota</taxon>
        <taxon>Metazoa</taxon>
        <taxon>Ecdysozoa</taxon>
        <taxon>Arthropoda</taxon>
        <taxon>Hexapoda</taxon>
        <taxon>Insecta</taxon>
        <taxon>Pterygota</taxon>
        <taxon>Neoptera</taxon>
        <taxon>Endopterygota</taxon>
        <taxon>Diptera</taxon>
        <taxon>Nematocera</taxon>
        <taxon>Culicoidea</taxon>
        <taxon>Culicidae</taxon>
        <taxon>Anophelinae</taxon>
        <taxon>Anopheles</taxon>
    </lineage>
</organism>
<dbReference type="AlphaFoldDB" id="A0A2M4DEX5"/>
<name>A0A2M4DEX5_ANODA</name>